<gene>
    <name evidence="3" type="ORF">BCL90_0173</name>
    <name evidence="4" type="ORF">E3V97_09300</name>
</gene>
<protein>
    <submittedName>
        <fullName evidence="3">Reverse transcriptase (RNA-dependent DNA polymerase)</fullName>
    </submittedName>
</protein>
<keyword evidence="3" id="KW-0808">Transferase</keyword>
<dbReference type="SUPFAM" id="SSF56672">
    <property type="entry name" value="DNA/RNA polymerases"/>
    <property type="match status" value="1"/>
</dbReference>
<keyword evidence="6" id="KW-1185">Reference proteome</keyword>
<evidence type="ECO:0000259" key="2">
    <source>
        <dbReference type="PROSITE" id="PS50878"/>
    </source>
</evidence>
<reference evidence="3 5" key="1">
    <citation type="submission" date="2018-10" db="EMBL/GenBank/DDBJ databases">
        <title>Genomic Encyclopedia of Archaeal and Bacterial Type Strains, Phase II (KMG-II): from individual species to whole genera.</title>
        <authorList>
            <person name="Goeker M."/>
        </authorList>
    </citation>
    <scope>NUCLEOTIDE SEQUENCE [LARGE SCALE GENOMIC DNA]</scope>
    <source>
        <strain evidence="3 5">DSM 19624</strain>
    </source>
</reference>
<dbReference type="GO" id="GO:0003964">
    <property type="term" value="F:RNA-directed DNA polymerase activity"/>
    <property type="evidence" value="ECO:0007669"/>
    <property type="project" value="UniProtKB-KW"/>
</dbReference>
<dbReference type="AlphaFoldDB" id="A0A497YAI2"/>
<dbReference type="InterPro" id="IPR051083">
    <property type="entry name" value="GrpII_Intron_Splice-Mob/Def"/>
</dbReference>
<dbReference type="Proteomes" id="UP000273898">
    <property type="component" value="Unassembled WGS sequence"/>
</dbReference>
<comment type="caution">
    <text evidence="3">The sequence shown here is derived from an EMBL/GenBank/DDBJ whole genome shotgun (WGS) entry which is preliminary data.</text>
</comment>
<evidence type="ECO:0000313" key="5">
    <source>
        <dbReference type="Proteomes" id="UP000273898"/>
    </source>
</evidence>
<dbReference type="InterPro" id="IPR043502">
    <property type="entry name" value="DNA/RNA_pol_sf"/>
</dbReference>
<evidence type="ECO:0000313" key="3">
    <source>
        <dbReference type="EMBL" id="RLJ79476.1"/>
    </source>
</evidence>
<dbReference type="PROSITE" id="PS50878">
    <property type="entry name" value="RT_POL"/>
    <property type="match status" value="1"/>
</dbReference>
<dbReference type="Pfam" id="PF00078">
    <property type="entry name" value="RVT_1"/>
    <property type="match status" value="1"/>
</dbReference>
<evidence type="ECO:0000313" key="6">
    <source>
        <dbReference type="Proteomes" id="UP000297429"/>
    </source>
</evidence>
<dbReference type="PANTHER" id="PTHR34047">
    <property type="entry name" value="NUCLEAR INTRON MATURASE 1, MITOCHONDRIAL-RELATED"/>
    <property type="match status" value="1"/>
</dbReference>
<dbReference type="Proteomes" id="UP000297429">
    <property type="component" value="Unassembled WGS sequence"/>
</dbReference>
<dbReference type="EMBL" id="SOPX01000002">
    <property type="protein sequence ID" value="TFB30824.1"/>
    <property type="molecule type" value="Genomic_DNA"/>
</dbReference>
<comment type="similarity">
    <text evidence="1">Belongs to the bacterial reverse transcriptase family.</text>
</comment>
<dbReference type="OrthoDB" id="9780724at2"/>
<sequence>MRPLRDYTTDRVILEMLCKMRVKLAHRRNKEHLIHIHTGNPAHNYHNTKPSKNEELLCSFFPPRKKWKTVLKRKRIKDGIAVSSSEKTLMSLYATLRYYRACEPDAPFLSKLDAFIKEIQNAVHGGDYKIGAPKIIPQLKEDKADPVKVNICRPIASFGLKDKIILSVTNRYLTAIFDPLFIDSSYAFRSKRLIKGKMMCPTHHEPVAEVMEYRKQYGDGALYVAECDMKKFFDTVNHSVIKKVFNQFFNRKLIREQSVDDLANAKKILFDYLKVYTFNKMVLLLNNNQSHFKTFKIPNGEYGWVKNELLQSGYYKHLGNVRIGIPQGGALSGLIANAVLNNVDRKIMKHQDGDLLYVRFCDDMLIIHPKREKCLSAFEAYMHGIKDRKLVIHIPVAAPYSSHAHFWKEKSKYCYKWGSDRAAGSPWIGFVGYEVHYQGHIRVRKSSLIKEMKKQYKVVGDLKLILKDPLCRSEKNTIYESVASRLIGMSVGRVALWNYKTMKNEMCWVSGYKLLTDNKYSRIQLKRLDSSRNRLLLKLRKKIAKMKAEEQKPDAEENDSIKQIEQTYHGNPYSYFYQTLKAKNDEATK</sequence>
<proteinExistence type="inferred from homology"/>
<dbReference type="EMBL" id="RCCK01000010">
    <property type="protein sequence ID" value="RLJ79476.1"/>
    <property type="molecule type" value="Genomic_DNA"/>
</dbReference>
<feature type="domain" description="Reverse transcriptase" evidence="2">
    <location>
        <begin position="117"/>
        <end position="432"/>
    </location>
</feature>
<keyword evidence="3" id="KW-0695">RNA-directed DNA polymerase</keyword>
<evidence type="ECO:0000313" key="4">
    <source>
        <dbReference type="EMBL" id="TFB30824.1"/>
    </source>
</evidence>
<dbReference type="InterPro" id="IPR000477">
    <property type="entry name" value="RT_dom"/>
</dbReference>
<dbReference type="PANTHER" id="PTHR34047:SF8">
    <property type="entry name" value="PROTEIN YKFC"/>
    <property type="match status" value="1"/>
</dbReference>
<accession>A0A497YAI2</accession>
<organism evidence="3 5">
    <name type="scientific">Pedobacter alluvionis</name>
    <dbReference type="NCBI Taxonomy" id="475253"/>
    <lineage>
        <taxon>Bacteria</taxon>
        <taxon>Pseudomonadati</taxon>
        <taxon>Bacteroidota</taxon>
        <taxon>Sphingobacteriia</taxon>
        <taxon>Sphingobacteriales</taxon>
        <taxon>Sphingobacteriaceae</taxon>
        <taxon>Pedobacter</taxon>
    </lineage>
</organism>
<evidence type="ECO:0000256" key="1">
    <source>
        <dbReference type="ARBA" id="ARBA00034120"/>
    </source>
</evidence>
<reference evidence="4 6" key="2">
    <citation type="submission" date="2019-03" db="EMBL/GenBank/DDBJ databases">
        <authorList>
            <person name="He R.-H."/>
        </authorList>
    </citation>
    <scope>NUCLEOTIDE SEQUENCE [LARGE SCALE GENOMIC DNA]</scope>
    <source>
        <strain evidence="4 6">DSM 19624</strain>
    </source>
</reference>
<name>A0A497YAI2_9SPHI</name>
<keyword evidence="3" id="KW-0548">Nucleotidyltransferase</keyword>